<evidence type="ECO:0000313" key="8">
    <source>
        <dbReference type="EMBL" id="KAJ8951223.1"/>
    </source>
</evidence>
<dbReference type="GO" id="GO:0005634">
    <property type="term" value="C:nucleus"/>
    <property type="evidence" value="ECO:0007669"/>
    <property type="project" value="UniProtKB-SubCell"/>
</dbReference>
<gene>
    <name evidence="8" type="ORF">NQ318_010250</name>
</gene>
<dbReference type="GO" id="GO:0005839">
    <property type="term" value="C:proteasome core complex"/>
    <property type="evidence" value="ECO:0007669"/>
    <property type="project" value="InterPro"/>
</dbReference>
<accession>A0AAV8YHT8</accession>
<dbReference type="AlphaFoldDB" id="A0AAV8YHT8"/>
<reference evidence="8" key="1">
    <citation type="journal article" date="2023" name="Insect Mol. Biol.">
        <title>Genome sequencing provides insights into the evolution of gene families encoding plant cell wall-degrading enzymes in longhorned beetles.</title>
        <authorList>
            <person name="Shin N.R."/>
            <person name="Okamura Y."/>
            <person name="Kirsch R."/>
            <person name="Pauchet Y."/>
        </authorList>
    </citation>
    <scope>NUCLEOTIDE SEQUENCE</scope>
    <source>
        <strain evidence="8">AMC_N1</strain>
    </source>
</reference>
<comment type="subunit">
    <text evidence="7">The 26S proteasome consists of a 20S proteasome core and two 19S regulatory subunits. The 20S proteasome core is composed of 28 subunits that are arranged in four stacked rings, resulting in a barrel-shaped structure. The two end rings are each formed by seven alpha subunits, and the two central rings are each formed by seven beta subunits. The catalytic chamber with the active sites is on the inside of the barrel.</text>
</comment>
<dbReference type="PROSITE" id="PS00854">
    <property type="entry name" value="PROTEASOME_BETA_1"/>
    <property type="match status" value="1"/>
</dbReference>
<dbReference type="InterPro" id="IPR023333">
    <property type="entry name" value="Proteasome_suB-type"/>
</dbReference>
<evidence type="ECO:0000256" key="4">
    <source>
        <dbReference type="ARBA" id="ARBA00022942"/>
    </source>
</evidence>
<name>A0AAV8YHT8_9CUCU</name>
<sequence>MFDSSFSAPPLWHNGPAPGAIYNFPATGSKPNDYYTHSQSPVTTATSVVAIAYKNGIVMAGDLLASYGSLARFRNCPRILKINDNIILGASGDYADFQYIRDFVQQKIIDEECLDDGL</sequence>
<comment type="function">
    <text evidence="6">Non-catalytic component of the proteasome, a multicatalytic proteinase complex which is characterized by its ability to cleave peptides with Arg, Phe, Tyr, Leu, and Glu adjacent to the leaving group at neutral or slightly basic pH. The proteasome has an ATP-dependent proteolytic activity.</text>
</comment>
<evidence type="ECO:0000256" key="6">
    <source>
        <dbReference type="ARBA" id="ARBA00024953"/>
    </source>
</evidence>
<organism evidence="8 9">
    <name type="scientific">Aromia moschata</name>
    <dbReference type="NCBI Taxonomy" id="1265417"/>
    <lineage>
        <taxon>Eukaryota</taxon>
        <taxon>Metazoa</taxon>
        <taxon>Ecdysozoa</taxon>
        <taxon>Arthropoda</taxon>
        <taxon>Hexapoda</taxon>
        <taxon>Insecta</taxon>
        <taxon>Pterygota</taxon>
        <taxon>Neoptera</taxon>
        <taxon>Endopterygota</taxon>
        <taxon>Coleoptera</taxon>
        <taxon>Polyphaga</taxon>
        <taxon>Cucujiformia</taxon>
        <taxon>Chrysomeloidea</taxon>
        <taxon>Cerambycidae</taxon>
        <taxon>Cerambycinae</taxon>
        <taxon>Callichromatini</taxon>
        <taxon>Aromia</taxon>
    </lineage>
</organism>
<comment type="caution">
    <text evidence="8">The sequence shown here is derived from an EMBL/GenBank/DDBJ whole genome shotgun (WGS) entry which is preliminary data.</text>
</comment>
<evidence type="ECO:0000256" key="3">
    <source>
        <dbReference type="ARBA" id="ARBA00022490"/>
    </source>
</evidence>
<dbReference type="Proteomes" id="UP001162162">
    <property type="component" value="Unassembled WGS sequence"/>
</dbReference>
<dbReference type="Pfam" id="PF00227">
    <property type="entry name" value="Proteasome"/>
    <property type="match status" value="1"/>
</dbReference>
<dbReference type="GO" id="GO:0005737">
    <property type="term" value="C:cytoplasm"/>
    <property type="evidence" value="ECO:0007669"/>
    <property type="project" value="TreeGrafter"/>
</dbReference>
<dbReference type="InterPro" id="IPR029055">
    <property type="entry name" value="Ntn_hydrolases_N"/>
</dbReference>
<dbReference type="InterPro" id="IPR001353">
    <property type="entry name" value="Proteasome_sua/b"/>
</dbReference>
<evidence type="ECO:0000313" key="9">
    <source>
        <dbReference type="Proteomes" id="UP001162162"/>
    </source>
</evidence>
<keyword evidence="9" id="KW-1185">Reference proteome</keyword>
<keyword evidence="3" id="KW-0963">Cytoplasm</keyword>
<dbReference type="PANTHER" id="PTHR32194:SF6">
    <property type="entry name" value="PROTEASOME SUBUNIT BETA"/>
    <property type="match status" value="1"/>
</dbReference>
<comment type="subcellular location">
    <subcellularLocation>
        <location evidence="1">Nucleus</location>
    </subcellularLocation>
</comment>
<evidence type="ECO:0000256" key="5">
    <source>
        <dbReference type="ARBA" id="ARBA00023242"/>
    </source>
</evidence>
<protein>
    <recommendedName>
        <fullName evidence="2">Proteasome subunit beta type-4</fullName>
    </recommendedName>
</protein>
<evidence type="ECO:0000256" key="7">
    <source>
        <dbReference type="ARBA" id="ARBA00026071"/>
    </source>
</evidence>
<dbReference type="InterPro" id="IPR016050">
    <property type="entry name" value="Proteasome_bsu_CS"/>
</dbReference>
<evidence type="ECO:0000256" key="1">
    <source>
        <dbReference type="ARBA" id="ARBA00004123"/>
    </source>
</evidence>
<dbReference type="GO" id="GO:0051603">
    <property type="term" value="P:proteolysis involved in protein catabolic process"/>
    <property type="evidence" value="ECO:0007669"/>
    <property type="project" value="InterPro"/>
</dbReference>
<dbReference type="Gene3D" id="3.60.20.10">
    <property type="entry name" value="Glutamine Phosphoribosylpyrophosphate, subunit 1, domain 1"/>
    <property type="match status" value="1"/>
</dbReference>
<proteinExistence type="predicted"/>
<dbReference type="SUPFAM" id="SSF56235">
    <property type="entry name" value="N-terminal nucleophile aminohydrolases (Ntn hydrolases)"/>
    <property type="match status" value="1"/>
</dbReference>
<evidence type="ECO:0000256" key="2">
    <source>
        <dbReference type="ARBA" id="ARBA00016157"/>
    </source>
</evidence>
<keyword evidence="4" id="KW-0647">Proteasome</keyword>
<dbReference type="PANTHER" id="PTHR32194">
    <property type="entry name" value="METALLOPROTEASE TLDD"/>
    <property type="match status" value="1"/>
</dbReference>
<keyword evidence="5" id="KW-0539">Nucleus</keyword>
<dbReference type="EMBL" id="JAPWTK010000088">
    <property type="protein sequence ID" value="KAJ8951223.1"/>
    <property type="molecule type" value="Genomic_DNA"/>
</dbReference>